<keyword evidence="8" id="KW-1185">Reference proteome</keyword>
<feature type="domain" description="Rab3GAP catalytic subunit conserved" evidence="6">
    <location>
        <begin position="652"/>
        <end position="775"/>
    </location>
</feature>
<evidence type="ECO:0000256" key="1">
    <source>
        <dbReference type="ARBA" id="ARBA00004496"/>
    </source>
</evidence>
<evidence type="ECO:0000256" key="5">
    <source>
        <dbReference type="ARBA" id="ARBA00022490"/>
    </source>
</evidence>
<dbReference type="PANTHER" id="PTHR21422:SF9">
    <property type="entry name" value="RAB3 GTPASE-ACTIVATING PROTEIN CATALYTIC SUBUNIT"/>
    <property type="match status" value="1"/>
</dbReference>
<evidence type="ECO:0000259" key="6">
    <source>
        <dbReference type="Pfam" id="PF13890"/>
    </source>
</evidence>
<comment type="similarity">
    <text evidence="2">Belongs to the Rab3-GAP catalytic subunit family.</text>
</comment>
<dbReference type="AlphaFoldDB" id="A0A196S8X8"/>
<reference evidence="7 8" key="1">
    <citation type="submission" date="2016-05" db="EMBL/GenBank/DDBJ databases">
        <title>Nuclear genome of Blastocystis sp. subtype 1 NandII.</title>
        <authorList>
            <person name="Gentekaki E."/>
            <person name="Curtis B."/>
            <person name="Stairs C."/>
            <person name="Eme L."/>
            <person name="Herman E."/>
            <person name="Klimes V."/>
            <person name="Arias M.C."/>
            <person name="Elias M."/>
            <person name="Hilliou F."/>
            <person name="Klute M."/>
            <person name="Malik S.-B."/>
            <person name="Pightling A."/>
            <person name="Rachubinski R."/>
            <person name="Salas D."/>
            <person name="Schlacht A."/>
            <person name="Suga H."/>
            <person name="Archibald J."/>
            <person name="Ball S.G."/>
            <person name="Clark G."/>
            <person name="Dacks J."/>
            <person name="Van Der Giezen M."/>
            <person name="Tsaousis A."/>
            <person name="Roger A."/>
        </authorList>
    </citation>
    <scope>NUCLEOTIDE SEQUENCE [LARGE SCALE GENOMIC DNA]</scope>
    <source>
        <strain evidence="8">ATCC 50177 / NandII</strain>
    </source>
</reference>
<comment type="subcellular location">
    <subcellularLocation>
        <location evidence="1">Cytoplasm</location>
    </subcellularLocation>
</comment>
<dbReference type="OrthoDB" id="17346at2759"/>
<dbReference type="Pfam" id="PF13890">
    <property type="entry name" value="Rab3-GTPase_cat"/>
    <property type="match status" value="1"/>
</dbReference>
<dbReference type="PANTHER" id="PTHR21422">
    <property type="entry name" value="RAB3 GTPASE-ACTIVATING PROTEIN CATALYTIC SUBUNIT"/>
    <property type="match status" value="1"/>
</dbReference>
<comment type="caution">
    <text evidence="7">The sequence shown here is derived from an EMBL/GenBank/DDBJ whole genome shotgun (WGS) entry which is preliminary data.</text>
</comment>
<evidence type="ECO:0000256" key="4">
    <source>
        <dbReference type="ARBA" id="ARBA00022468"/>
    </source>
</evidence>
<organism evidence="7 8">
    <name type="scientific">Blastocystis sp. subtype 1 (strain ATCC 50177 / NandII)</name>
    <dbReference type="NCBI Taxonomy" id="478820"/>
    <lineage>
        <taxon>Eukaryota</taxon>
        <taxon>Sar</taxon>
        <taxon>Stramenopiles</taxon>
        <taxon>Bigyra</taxon>
        <taxon>Opalozoa</taxon>
        <taxon>Opalinata</taxon>
        <taxon>Blastocystidae</taxon>
        <taxon>Blastocystis</taxon>
    </lineage>
</organism>
<protein>
    <recommendedName>
        <fullName evidence="3">Rab3 GTPase-activating protein catalytic subunit</fullName>
    </recommendedName>
</protein>
<proteinExistence type="inferred from homology"/>
<dbReference type="InterPro" id="IPR026147">
    <property type="entry name" value="Rab3GAP1_conserved"/>
</dbReference>
<evidence type="ECO:0000313" key="7">
    <source>
        <dbReference type="EMBL" id="OAO12811.1"/>
    </source>
</evidence>
<evidence type="ECO:0000313" key="8">
    <source>
        <dbReference type="Proteomes" id="UP000078348"/>
    </source>
</evidence>
<dbReference type="GO" id="GO:0005096">
    <property type="term" value="F:GTPase activator activity"/>
    <property type="evidence" value="ECO:0007669"/>
    <property type="project" value="UniProtKB-KW"/>
</dbReference>
<evidence type="ECO:0000256" key="2">
    <source>
        <dbReference type="ARBA" id="ARBA00008856"/>
    </source>
</evidence>
<dbReference type="Proteomes" id="UP000078348">
    <property type="component" value="Unassembled WGS sequence"/>
</dbReference>
<dbReference type="GO" id="GO:0005737">
    <property type="term" value="C:cytoplasm"/>
    <property type="evidence" value="ECO:0007669"/>
    <property type="project" value="UniProtKB-SubCell"/>
</dbReference>
<dbReference type="EMBL" id="LXWW01000511">
    <property type="protein sequence ID" value="OAO12811.1"/>
    <property type="molecule type" value="Genomic_DNA"/>
</dbReference>
<dbReference type="InterPro" id="IPR045700">
    <property type="entry name" value="Rab3GAP1"/>
</dbReference>
<keyword evidence="5" id="KW-0963">Cytoplasm</keyword>
<accession>A0A196S8X8</accession>
<keyword evidence="4" id="KW-0343">GTPase activation</keyword>
<dbReference type="STRING" id="478820.A0A196S8X8"/>
<name>A0A196S8X8_BLAHN</name>
<evidence type="ECO:0000256" key="3">
    <source>
        <dbReference type="ARBA" id="ARBA00015817"/>
    </source>
</evidence>
<sequence length="961" mass="108476">MSEENSWVDFSVASPWEANVGSIEEVFDSFHIGTQLLEDSLSFRHIDKKLVYDGLHYIISYYFSNIPWLGDQEHDHWPAYMLEMEDTAEKDFSRFSTIYEQYHISEFIYIHLEFSDLRSSIDLNRSRHLLSSALLAMRGQETTLPIFVEGQPNKHPLIGFSLVPLHSFSFCTEFHTDFFRTAPPVFSTLASTAAYFASQTHTPVDAVRVARCYMWRWFPPAAEPWQFHFLDKEALRRANPLLFILQGFSSVPMLGPAACPVECLDMVAKTNTQPFGQLAPFDPLKASSFWVRFHLTDPMKLPLSRMFASMKQCLELCVEQGPKQILYRQGQKFYQQLLSDEQRGNKITTSMLSNLMDLLTGNRGVNAEAIVDAIKYLFKKGTQVGEAGLVEDITRRPIVPQAYLKHGVQEDVEAQAYLKHGVQEDVEAQAYLKHGVQEDVEAQAYLKHGVQEDVEVEDARIELKEREIVVTTPRGDAATYLLPSSPGSLHIPRATVPPDAYAFVAHSAPINSLVSLLSLRCAEILDDHLSETFSLFWYLFVTIVEFHFEQKRLLPHLGCVVDNADNIAALRPPLPTFQYNLLQQKLMLLNCCVEELRNNNEERGEKGSEEDSDDSPLFFSDSEDEEESFVHHPHGKGILNWSGWFLGGSDVPCWLPITRDKAILTEDQVEQQQEQLAQNSSQTNTIRAEFKDTIVDDIEAFKAANPRGSFEDFVRWHSPRDWKPSAANERGELSLRMQGDNQVKRLFEETPGVPAVEQKGLFNAELSGEMALEFLRTASPLTVMQNLVVPFLGCCCYLVDACDACVARNRHVEAEAEALKVIAGKLSEEFEENVINEERLEAFATQLQKTEGIVSVVGALLKITDGDEAIVEALLDAEYAMDLSSQYALNRGEFVRLVEKRLQDGSADSSVFEMYAESRRSSESDSLDDVTLPVGHRLRVEKNDQNVIVSSAISACDLCAL</sequence>
<gene>
    <name evidence="7" type="ORF">AV274_5536</name>
</gene>